<feature type="region of interest" description="Disordered" evidence="1">
    <location>
        <begin position="204"/>
        <end position="288"/>
    </location>
</feature>
<evidence type="ECO:0000256" key="2">
    <source>
        <dbReference type="SAM" id="Phobius"/>
    </source>
</evidence>
<gene>
    <name evidence="5" type="ORF">PENARI_c001G11355</name>
</gene>
<feature type="transmembrane region" description="Helical" evidence="2">
    <location>
        <begin position="66"/>
        <end position="84"/>
    </location>
</feature>
<evidence type="ECO:0000256" key="1">
    <source>
        <dbReference type="SAM" id="MobiDB-lite"/>
    </source>
</evidence>
<keyword evidence="2" id="KW-0812">Transmembrane</keyword>
<feature type="domain" description="Ubiquitin-like" evidence="3">
    <location>
        <begin position="129"/>
        <end position="208"/>
    </location>
</feature>
<evidence type="ECO:0000313" key="5">
    <source>
        <dbReference type="EMBL" id="OGE57892.1"/>
    </source>
</evidence>
<dbReference type="Gene3D" id="3.10.20.90">
    <property type="entry name" value="Phosphatidylinositol 3-kinase Catalytic Subunit, Chain A, domain 1"/>
    <property type="match status" value="1"/>
</dbReference>
<dbReference type="RefSeq" id="XP_022493315.1">
    <property type="nucleotide sequence ID" value="XM_022627018.1"/>
</dbReference>
<dbReference type="InterPro" id="IPR029071">
    <property type="entry name" value="Ubiquitin-like_domsf"/>
</dbReference>
<keyword evidence="2" id="KW-1133">Transmembrane helix</keyword>
<dbReference type="SUPFAM" id="SSF54236">
    <property type="entry name" value="Ubiquitin-like"/>
    <property type="match status" value="1"/>
</dbReference>
<evidence type="ECO:0000259" key="3">
    <source>
        <dbReference type="PROSITE" id="PS50053"/>
    </source>
</evidence>
<dbReference type="Proteomes" id="UP000177622">
    <property type="component" value="Unassembled WGS sequence"/>
</dbReference>
<sequence length="379" mass="41136">MTLLPSTLAQSTLGEKCAVYLDQVADNLPVHLQTLRLRVDPILTYLSTTLGPVAQKLPFAIDEQTLALFAALIVCLLTVVAMSWRNILRRSPSYAPASSPHVSDADFSYIRPGEMDAPAASPDSEPDVIRLKHRGTNYPLHFEPYSIGESLTVGELRDKAASTMGVSSPDYVRLLYKGKLLKDNTQRCREEGIKQHSEVMCVVSDFGPGSPSDASDDSGRHIPVPAPHPARHSDAEQSSSPPTPRGKSGRKKKNNRKKPVTPPEPVAPPRPSSSGNSGNPAPPPNIKLMPSRLAQVSALAGWLQQEVVPLVDEYVADPPTDPKKRDFEYKKLSETILAQVMLKADGIEPDGDATIRNARKALIKDAQAALNKLDTIAKL</sequence>
<keyword evidence="6" id="KW-1185">Reference proteome</keyword>
<dbReference type="Pfam" id="PF02179">
    <property type="entry name" value="BAG"/>
    <property type="match status" value="1"/>
</dbReference>
<organism evidence="5 6">
    <name type="scientific">Penicillium arizonense</name>
    <dbReference type="NCBI Taxonomy" id="1835702"/>
    <lineage>
        <taxon>Eukaryota</taxon>
        <taxon>Fungi</taxon>
        <taxon>Dikarya</taxon>
        <taxon>Ascomycota</taxon>
        <taxon>Pezizomycotina</taxon>
        <taxon>Eurotiomycetes</taxon>
        <taxon>Eurotiomycetidae</taxon>
        <taxon>Eurotiales</taxon>
        <taxon>Aspergillaceae</taxon>
        <taxon>Penicillium</taxon>
    </lineage>
</organism>
<feature type="compositionally biased region" description="Basic residues" evidence="1">
    <location>
        <begin position="247"/>
        <end position="259"/>
    </location>
</feature>
<feature type="compositionally biased region" description="Low complexity" evidence="1">
    <location>
        <begin position="204"/>
        <end position="213"/>
    </location>
</feature>
<dbReference type="Gene3D" id="1.20.58.120">
    <property type="entry name" value="BAG domain"/>
    <property type="match status" value="1"/>
</dbReference>
<dbReference type="InterPro" id="IPR000626">
    <property type="entry name" value="Ubiquitin-like_dom"/>
</dbReference>
<dbReference type="CDD" id="cd17039">
    <property type="entry name" value="Ubl_ubiquitin_like"/>
    <property type="match status" value="1"/>
</dbReference>
<name>A0A1F5LXK7_PENAI</name>
<dbReference type="PROSITE" id="PS51035">
    <property type="entry name" value="BAG"/>
    <property type="match status" value="1"/>
</dbReference>
<dbReference type="OrthoDB" id="417450at2759"/>
<dbReference type="InterPro" id="IPR003103">
    <property type="entry name" value="BAG_domain"/>
</dbReference>
<reference evidence="5 6" key="1">
    <citation type="journal article" date="2016" name="Sci. Rep.">
        <title>Penicillium arizonense, a new, genome sequenced fungal species, reveals a high chemical diversity in secreted metabolites.</title>
        <authorList>
            <person name="Grijseels S."/>
            <person name="Nielsen J.C."/>
            <person name="Randelovic M."/>
            <person name="Nielsen J."/>
            <person name="Nielsen K.F."/>
            <person name="Workman M."/>
            <person name="Frisvad J.C."/>
        </authorList>
    </citation>
    <scope>NUCLEOTIDE SEQUENCE [LARGE SCALE GENOMIC DNA]</scope>
    <source>
        <strain evidence="5 6">CBS 141311</strain>
    </source>
</reference>
<keyword evidence="2" id="KW-0472">Membrane</keyword>
<dbReference type="AlphaFoldDB" id="A0A1F5LXK7"/>
<feature type="compositionally biased region" description="Pro residues" evidence="1">
    <location>
        <begin position="260"/>
        <end position="271"/>
    </location>
</feature>
<protein>
    <recommendedName>
        <fullName evidence="7">BAG domain-containing protein</fullName>
    </recommendedName>
</protein>
<dbReference type="SMART" id="SM00264">
    <property type="entry name" value="BAG"/>
    <property type="match status" value="1"/>
</dbReference>
<accession>A0A1F5LXK7</accession>
<comment type="caution">
    <text evidence="5">The sequence shown here is derived from an EMBL/GenBank/DDBJ whole genome shotgun (WGS) entry which is preliminary data.</text>
</comment>
<feature type="domain" description="BAG" evidence="4">
    <location>
        <begin position="304"/>
        <end position="377"/>
    </location>
</feature>
<dbReference type="GeneID" id="34571752"/>
<dbReference type="STRING" id="1835702.A0A1F5LXK7"/>
<dbReference type="SUPFAM" id="SSF63491">
    <property type="entry name" value="BAG domain"/>
    <property type="match status" value="1"/>
</dbReference>
<evidence type="ECO:0000259" key="4">
    <source>
        <dbReference type="PROSITE" id="PS51035"/>
    </source>
</evidence>
<dbReference type="PROSITE" id="PS50053">
    <property type="entry name" value="UBIQUITIN_2"/>
    <property type="match status" value="1"/>
</dbReference>
<dbReference type="Pfam" id="PF00240">
    <property type="entry name" value="ubiquitin"/>
    <property type="match status" value="1"/>
</dbReference>
<evidence type="ECO:0000313" key="6">
    <source>
        <dbReference type="Proteomes" id="UP000177622"/>
    </source>
</evidence>
<dbReference type="GO" id="GO:0051087">
    <property type="term" value="F:protein-folding chaperone binding"/>
    <property type="evidence" value="ECO:0007669"/>
    <property type="project" value="InterPro"/>
</dbReference>
<evidence type="ECO:0008006" key="7">
    <source>
        <dbReference type="Google" id="ProtNLM"/>
    </source>
</evidence>
<dbReference type="EMBL" id="LXJU01000001">
    <property type="protein sequence ID" value="OGE57892.1"/>
    <property type="molecule type" value="Genomic_DNA"/>
</dbReference>
<dbReference type="InterPro" id="IPR036533">
    <property type="entry name" value="BAG_dom_sf"/>
</dbReference>
<proteinExistence type="predicted"/>